<dbReference type="CDD" id="cd07061">
    <property type="entry name" value="HP_HAP_like"/>
    <property type="match status" value="1"/>
</dbReference>
<gene>
    <name evidence="7" type="ORF">HPODL_01991</name>
</gene>
<reference evidence="7 8" key="1">
    <citation type="journal article" date="2013" name="BMC Genomics">
        <title>Genome sequence and analysis of methylotrophic yeast Hansenula polymorpha DL1.</title>
        <authorList>
            <person name="Ravin N.V."/>
            <person name="Eldarov M.A."/>
            <person name="Kadnikov V.V."/>
            <person name="Beletsky A.V."/>
            <person name="Schneider J."/>
            <person name="Mardanova E.S."/>
            <person name="Smekalova E.M."/>
            <person name="Zvereva M.I."/>
            <person name="Dontsova O.A."/>
            <person name="Mardanov A.V."/>
            <person name="Skryabin K.G."/>
        </authorList>
    </citation>
    <scope>NUCLEOTIDE SEQUENCE [LARGE SCALE GENOMIC DNA]</scope>
    <source>
        <strain evidence="8">ATCC 26012 / BCRC 20466 / JCM 22074 / NRRL Y-7560 / DL-1</strain>
    </source>
</reference>
<evidence type="ECO:0000256" key="6">
    <source>
        <dbReference type="SAM" id="SignalP"/>
    </source>
</evidence>
<dbReference type="EMBL" id="AEOI02000009">
    <property type="protein sequence ID" value="ESW97915.1"/>
    <property type="molecule type" value="Genomic_DNA"/>
</dbReference>
<evidence type="ECO:0000256" key="5">
    <source>
        <dbReference type="PIRSR" id="PIRSR000894-2"/>
    </source>
</evidence>
<feature type="signal peptide" evidence="6">
    <location>
        <begin position="1"/>
        <end position="20"/>
    </location>
</feature>
<dbReference type="GO" id="GO:0003993">
    <property type="term" value="F:acid phosphatase activity"/>
    <property type="evidence" value="ECO:0007669"/>
    <property type="project" value="UniProtKB-EC"/>
</dbReference>
<dbReference type="STRING" id="871575.W1QAQ4"/>
<accession>W1QAQ4</accession>
<sequence length="464" mass="51268">MISAFGFLSILLALGNPAFSKLSPKEYDQHSKDQSNVLRYLGGTGPFVEATGYGIPTDVPFECSIDQAHLFMRHGERYPTKGTGKSLEELLTRLQNATVDAHIGPLAFVDDYDFFVHNTSWYEHETYTGAYAGSANAFKLGSLLRLRYNHLVNTSTITPVFTAGQERVYNTAKAFGQGFFFGGQAGEYKMVVLPETATQGANSLTNTEACVNFDGLYSDSILENVTLSYKEIEAARLNKLSPGLNITADDVYTMAGYCGFELDVAGTSKFCDALSMESLIGFGYDKDLSYYYSNGPGYNMSYVSGGVYANATATLLKQGPESAGTLFFSFSHDNDLLRYVTALGLYDHEEELSLDEIEFRRSFKSSEIVPMGGRLITERLSCYNTTSQKNDVYVRLILNDQIVPVPDCISGPSYSCPLEEFVDLIEGSVIDYPAACNLNSSYPQALTFYWDWKTNDYPTLPDST</sequence>
<dbReference type="InterPro" id="IPR029033">
    <property type="entry name" value="His_PPase_superfam"/>
</dbReference>
<feature type="active site" description="Nucleophile" evidence="4">
    <location>
        <position position="74"/>
    </location>
</feature>
<evidence type="ECO:0000313" key="8">
    <source>
        <dbReference type="Proteomes" id="UP000008673"/>
    </source>
</evidence>
<dbReference type="OrthoDB" id="6509975at2759"/>
<dbReference type="HOGENOM" id="CLU_020880_3_1_1"/>
<dbReference type="EC" id="3.1.3.2" evidence="7"/>
<evidence type="ECO:0000256" key="1">
    <source>
        <dbReference type="ARBA" id="ARBA00005375"/>
    </source>
</evidence>
<dbReference type="GeneID" id="25771446"/>
<protein>
    <submittedName>
        <fullName evidence="7">Acid phosphatase PHO1</fullName>
        <ecNumber evidence="7">3.1.3.2</ecNumber>
    </submittedName>
</protein>
<dbReference type="InterPro" id="IPR033379">
    <property type="entry name" value="Acid_Pase_AS"/>
</dbReference>
<feature type="chain" id="PRO_5004808159" evidence="6">
    <location>
        <begin position="21"/>
        <end position="464"/>
    </location>
</feature>
<dbReference type="RefSeq" id="XP_013934000.1">
    <property type="nucleotide sequence ID" value="XM_014078525.1"/>
</dbReference>
<dbReference type="KEGG" id="opa:HPODL_01991"/>
<feature type="active site" description="Proton donor" evidence="4">
    <location>
        <position position="333"/>
    </location>
</feature>
<dbReference type="PANTHER" id="PTHR20963:SF18">
    <property type="entry name" value="ACID PHOSPHATASE PHO11-RELATED"/>
    <property type="match status" value="1"/>
</dbReference>
<dbReference type="InterPro" id="IPR000560">
    <property type="entry name" value="His_Pase_clade-2"/>
</dbReference>
<comment type="similarity">
    <text evidence="1">Belongs to the histidine acid phosphatase family.</text>
</comment>
<keyword evidence="5" id="KW-1015">Disulfide bond</keyword>
<dbReference type="PIRSF" id="PIRSF000894">
    <property type="entry name" value="Acid_phosphatase"/>
    <property type="match status" value="1"/>
</dbReference>
<dbReference type="SUPFAM" id="SSF53254">
    <property type="entry name" value="Phosphoglycerate mutase-like"/>
    <property type="match status" value="1"/>
</dbReference>
<dbReference type="OMA" id="RGRSDWC"/>
<evidence type="ECO:0000256" key="2">
    <source>
        <dbReference type="ARBA" id="ARBA00022801"/>
    </source>
</evidence>
<proteinExistence type="inferred from homology"/>
<keyword evidence="8" id="KW-1185">Reference proteome</keyword>
<evidence type="ECO:0000256" key="3">
    <source>
        <dbReference type="ARBA" id="ARBA00023180"/>
    </source>
</evidence>
<keyword evidence="2 7" id="KW-0378">Hydrolase</keyword>
<dbReference type="eggNOG" id="KOG1382">
    <property type="taxonomic scope" value="Eukaryota"/>
</dbReference>
<feature type="disulfide bond" evidence="5">
    <location>
        <begin position="258"/>
        <end position="271"/>
    </location>
</feature>
<dbReference type="GO" id="GO:0009277">
    <property type="term" value="C:fungal-type cell wall"/>
    <property type="evidence" value="ECO:0007669"/>
    <property type="project" value="TreeGrafter"/>
</dbReference>
<dbReference type="Pfam" id="PF00328">
    <property type="entry name" value="His_Phos_2"/>
    <property type="match status" value="1"/>
</dbReference>
<dbReference type="PANTHER" id="PTHR20963">
    <property type="entry name" value="MULTIPLE INOSITOL POLYPHOSPHATE PHOSPHATASE-RELATED"/>
    <property type="match status" value="1"/>
</dbReference>
<evidence type="ECO:0000256" key="4">
    <source>
        <dbReference type="PIRSR" id="PIRSR000894-1"/>
    </source>
</evidence>
<comment type="caution">
    <text evidence="7">The sequence shown here is derived from an EMBL/GenBank/DDBJ whole genome shotgun (WGS) entry which is preliminary data.</text>
</comment>
<keyword evidence="3" id="KW-0325">Glycoprotein</keyword>
<dbReference type="Gene3D" id="3.40.50.1240">
    <property type="entry name" value="Phosphoglycerate mutase-like"/>
    <property type="match status" value="1"/>
</dbReference>
<keyword evidence="6" id="KW-0732">Signal</keyword>
<organism evidence="7 8">
    <name type="scientific">Ogataea parapolymorpha (strain ATCC 26012 / BCRC 20466 / JCM 22074 / NRRL Y-7560 / DL-1)</name>
    <name type="common">Yeast</name>
    <name type="synonym">Hansenula polymorpha</name>
    <dbReference type="NCBI Taxonomy" id="871575"/>
    <lineage>
        <taxon>Eukaryota</taxon>
        <taxon>Fungi</taxon>
        <taxon>Dikarya</taxon>
        <taxon>Ascomycota</taxon>
        <taxon>Saccharomycotina</taxon>
        <taxon>Pichiomycetes</taxon>
        <taxon>Pichiales</taxon>
        <taxon>Pichiaceae</taxon>
        <taxon>Ogataea</taxon>
    </lineage>
</organism>
<feature type="disulfide bond" evidence="5">
    <location>
        <begin position="408"/>
        <end position="416"/>
    </location>
</feature>
<dbReference type="Proteomes" id="UP000008673">
    <property type="component" value="Unassembled WGS sequence"/>
</dbReference>
<name>W1QAQ4_OGAPD</name>
<feature type="disulfide bond" evidence="5">
    <location>
        <begin position="63"/>
        <end position="382"/>
    </location>
</feature>
<feature type="disulfide bond" evidence="5">
    <location>
        <begin position="210"/>
        <end position="436"/>
    </location>
</feature>
<dbReference type="PROSITE" id="PS00778">
    <property type="entry name" value="HIS_ACID_PHOSPHAT_2"/>
    <property type="match status" value="1"/>
</dbReference>
<evidence type="ECO:0000313" key="7">
    <source>
        <dbReference type="EMBL" id="ESW97915.1"/>
    </source>
</evidence>
<dbReference type="AlphaFoldDB" id="W1QAQ4"/>
<dbReference type="InterPro" id="IPR016274">
    <property type="entry name" value="Histidine_acid_Pase_euk"/>
</dbReference>